<dbReference type="Proteomes" id="UP000824334">
    <property type="component" value="Chromosome"/>
</dbReference>
<dbReference type="EC" id="2.7.13.3" evidence="2"/>
<evidence type="ECO:0000256" key="4">
    <source>
        <dbReference type="ARBA" id="ARBA00022679"/>
    </source>
</evidence>
<keyword evidence="5 9" id="KW-0812">Transmembrane</keyword>
<dbReference type="GeneID" id="94376763"/>
<evidence type="ECO:0000313" key="12">
    <source>
        <dbReference type="EMBL" id="QYC10018.1"/>
    </source>
</evidence>
<dbReference type="InterPro" id="IPR003660">
    <property type="entry name" value="HAMP_dom"/>
</dbReference>
<keyword evidence="6 12" id="KW-0418">Kinase</keyword>
<evidence type="ECO:0000256" key="5">
    <source>
        <dbReference type="ARBA" id="ARBA00022692"/>
    </source>
</evidence>
<dbReference type="Pfam" id="PF02518">
    <property type="entry name" value="HATPase_c"/>
    <property type="match status" value="1"/>
</dbReference>
<proteinExistence type="predicted"/>
<feature type="domain" description="Histidine kinase" evidence="10">
    <location>
        <begin position="247"/>
        <end position="452"/>
    </location>
</feature>
<evidence type="ECO:0000313" key="13">
    <source>
        <dbReference type="Proteomes" id="UP000824334"/>
    </source>
</evidence>
<keyword evidence="13" id="KW-1185">Reference proteome</keyword>
<dbReference type="RefSeq" id="WP_219352870.1">
    <property type="nucleotide sequence ID" value="NZ_CP080034.1"/>
</dbReference>
<dbReference type="PANTHER" id="PTHR45436">
    <property type="entry name" value="SENSOR HISTIDINE KINASE YKOH"/>
    <property type="match status" value="1"/>
</dbReference>
<evidence type="ECO:0000256" key="7">
    <source>
        <dbReference type="ARBA" id="ARBA00022989"/>
    </source>
</evidence>
<gene>
    <name evidence="12" type="ORF">KWG56_15855</name>
</gene>
<keyword evidence="4" id="KW-0808">Transferase</keyword>
<reference evidence="12 13" key="1">
    <citation type="submission" date="2021-07" db="EMBL/GenBank/DDBJ databases">
        <title>Isolation and characterization of bacteria from a gold mining with a capacity of golden bioaccumulation.</title>
        <authorList>
            <person name="Yang X.J."/>
        </authorList>
    </citation>
    <scope>NUCLEOTIDE SEQUENCE [LARGE SCALE GENOMIC DNA]</scope>
    <source>
        <strain evidence="12 13">Au29</strain>
    </source>
</reference>
<keyword evidence="3" id="KW-0597">Phosphoprotein</keyword>
<evidence type="ECO:0000259" key="11">
    <source>
        <dbReference type="PROSITE" id="PS50885"/>
    </source>
</evidence>
<keyword evidence="8" id="KW-0902">Two-component regulatory system</keyword>
<evidence type="ECO:0000256" key="3">
    <source>
        <dbReference type="ARBA" id="ARBA00022553"/>
    </source>
</evidence>
<dbReference type="SMART" id="SM00387">
    <property type="entry name" value="HATPase_c"/>
    <property type="match status" value="1"/>
</dbReference>
<evidence type="ECO:0000256" key="1">
    <source>
        <dbReference type="ARBA" id="ARBA00000085"/>
    </source>
</evidence>
<name>A0ABX8TIV9_9CAUL</name>
<comment type="catalytic activity">
    <reaction evidence="1">
        <text>ATP + protein L-histidine = ADP + protein N-phospho-L-histidine.</text>
        <dbReference type="EC" id="2.7.13.3"/>
    </reaction>
</comment>
<organism evidence="12 13">
    <name type="scientific">Brevundimonas nasdae</name>
    <dbReference type="NCBI Taxonomy" id="172043"/>
    <lineage>
        <taxon>Bacteria</taxon>
        <taxon>Pseudomonadati</taxon>
        <taxon>Pseudomonadota</taxon>
        <taxon>Alphaproteobacteria</taxon>
        <taxon>Caulobacterales</taxon>
        <taxon>Caulobacteraceae</taxon>
        <taxon>Brevundimonas</taxon>
    </lineage>
</organism>
<dbReference type="InterPro" id="IPR050428">
    <property type="entry name" value="TCS_sensor_his_kinase"/>
</dbReference>
<dbReference type="CDD" id="cd00082">
    <property type="entry name" value="HisKA"/>
    <property type="match status" value="1"/>
</dbReference>
<evidence type="ECO:0000256" key="2">
    <source>
        <dbReference type="ARBA" id="ARBA00012438"/>
    </source>
</evidence>
<feature type="transmembrane region" description="Helical" evidence="9">
    <location>
        <begin position="168"/>
        <end position="191"/>
    </location>
</feature>
<evidence type="ECO:0000256" key="8">
    <source>
        <dbReference type="ARBA" id="ARBA00023012"/>
    </source>
</evidence>
<evidence type="ECO:0000259" key="10">
    <source>
        <dbReference type="PROSITE" id="PS50109"/>
    </source>
</evidence>
<protein>
    <recommendedName>
        <fullName evidence="2">histidine kinase</fullName>
        <ecNumber evidence="2">2.7.13.3</ecNumber>
    </recommendedName>
</protein>
<dbReference type="InterPro" id="IPR005467">
    <property type="entry name" value="His_kinase_dom"/>
</dbReference>
<sequence>MRTLWRSFRARLLLGSVIWIFAGVAVSGFVLSEIFREHVTAQFDTELKGHADELAVLVHVPPDGAPYLQRWLSDPRFQPPGSGYYWQIRRKGGELARSSSLGGAALPMVGPPPGPGVSRQSFISGPTGEVRLLERTVTPTGTGESLRIAIGADQRLLDDVLSQFNRTLALSLSMIALGLVGAAFLQISFGLRPLGKIRSALAAVRSGRAARLPDDSPSEVRPLVQDLNALIDANAEMIRRARAQAGNLAHALKTPLAILADEGARLNAQGQAEAAHTILTQCERMRRQIDYQMARARAAASRSTPGAVADAEAVLTPILSAMRRLHGPRGIEYRLRAYSPASAAVEAQDLSEMLANLLDNAGKWAATTVEVAFDRPRPDILRVTIDDDGPGLVPEAWDVVFDIGERLDEHAPGSGLGLAIVRDLATLYGGRAWLEKAPSGGLRAILEVPAAPGSTMKRRY</sequence>
<feature type="domain" description="HAMP" evidence="11">
    <location>
        <begin position="188"/>
        <end position="239"/>
    </location>
</feature>
<dbReference type="InterPro" id="IPR003661">
    <property type="entry name" value="HisK_dim/P_dom"/>
</dbReference>
<evidence type="ECO:0000256" key="9">
    <source>
        <dbReference type="SAM" id="Phobius"/>
    </source>
</evidence>
<dbReference type="PROSITE" id="PS50109">
    <property type="entry name" value="HIS_KIN"/>
    <property type="match status" value="1"/>
</dbReference>
<dbReference type="InterPro" id="IPR003594">
    <property type="entry name" value="HATPase_dom"/>
</dbReference>
<accession>A0ABX8TIV9</accession>
<keyword evidence="9" id="KW-0472">Membrane</keyword>
<dbReference type="EMBL" id="CP080034">
    <property type="protein sequence ID" value="QYC10018.1"/>
    <property type="molecule type" value="Genomic_DNA"/>
</dbReference>
<dbReference type="PROSITE" id="PS50885">
    <property type="entry name" value="HAMP"/>
    <property type="match status" value="1"/>
</dbReference>
<evidence type="ECO:0000256" key="6">
    <source>
        <dbReference type="ARBA" id="ARBA00022777"/>
    </source>
</evidence>
<dbReference type="GO" id="GO:0016301">
    <property type="term" value="F:kinase activity"/>
    <property type="evidence" value="ECO:0007669"/>
    <property type="project" value="UniProtKB-KW"/>
</dbReference>
<dbReference type="PANTHER" id="PTHR45436:SF5">
    <property type="entry name" value="SENSOR HISTIDINE KINASE TRCS"/>
    <property type="match status" value="1"/>
</dbReference>
<feature type="transmembrane region" description="Helical" evidence="9">
    <location>
        <begin position="12"/>
        <end position="31"/>
    </location>
</feature>
<keyword evidence="7 9" id="KW-1133">Transmembrane helix</keyword>